<dbReference type="Pfam" id="PF00059">
    <property type="entry name" value="Lectin_C"/>
    <property type="match status" value="1"/>
</dbReference>
<dbReference type="PANTHER" id="PTHR45784">
    <property type="entry name" value="C-TYPE LECTIN DOMAIN FAMILY 20 MEMBER A-RELATED"/>
    <property type="match status" value="1"/>
</dbReference>
<gene>
    <name evidence="3" type="ORF">FSCOSCO3_A001488</name>
</gene>
<dbReference type="Proteomes" id="UP001314229">
    <property type="component" value="Unassembled WGS sequence"/>
</dbReference>
<evidence type="ECO:0000259" key="2">
    <source>
        <dbReference type="PROSITE" id="PS50041"/>
    </source>
</evidence>
<dbReference type="SUPFAM" id="SSF56436">
    <property type="entry name" value="C-type lectin-like"/>
    <property type="match status" value="1"/>
</dbReference>
<organism evidence="3 4">
    <name type="scientific">Scomber scombrus</name>
    <name type="common">Atlantic mackerel</name>
    <name type="synonym">Scomber vernalis</name>
    <dbReference type="NCBI Taxonomy" id="13677"/>
    <lineage>
        <taxon>Eukaryota</taxon>
        <taxon>Metazoa</taxon>
        <taxon>Chordata</taxon>
        <taxon>Craniata</taxon>
        <taxon>Vertebrata</taxon>
        <taxon>Euteleostomi</taxon>
        <taxon>Actinopterygii</taxon>
        <taxon>Neopterygii</taxon>
        <taxon>Teleostei</taxon>
        <taxon>Neoteleostei</taxon>
        <taxon>Acanthomorphata</taxon>
        <taxon>Pelagiaria</taxon>
        <taxon>Scombriformes</taxon>
        <taxon>Scombridae</taxon>
        <taxon>Scomber</taxon>
    </lineage>
</organism>
<dbReference type="PROSITE" id="PS50041">
    <property type="entry name" value="C_TYPE_LECTIN_2"/>
    <property type="match status" value="1"/>
</dbReference>
<keyword evidence="1" id="KW-0732">Signal</keyword>
<evidence type="ECO:0000313" key="3">
    <source>
        <dbReference type="EMBL" id="CAK6954293.1"/>
    </source>
</evidence>
<evidence type="ECO:0000313" key="4">
    <source>
        <dbReference type="Proteomes" id="UP001314229"/>
    </source>
</evidence>
<dbReference type="SMART" id="SM00034">
    <property type="entry name" value="CLECT"/>
    <property type="match status" value="1"/>
</dbReference>
<dbReference type="InterPro" id="IPR016187">
    <property type="entry name" value="CTDL_fold"/>
</dbReference>
<dbReference type="EMBL" id="CAWUFR010000016">
    <property type="protein sequence ID" value="CAK6954293.1"/>
    <property type="molecule type" value="Genomic_DNA"/>
</dbReference>
<reference evidence="3 4" key="1">
    <citation type="submission" date="2024-01" db="EMBL/GenBank/DDBJ databases">
        <authorList>
            <person name="Alioto T."/>
            <person name="Alioto T."/>
            <person name="Gomez Garrido J."/>
        </authorList>
    </citation>
    <scope>NUCLEOTIDE SEQUENCE [LARGE SCALE GENOMIC DNA]</scope>
</reference>
<dbReference type="CDD" id="cd00037">
    <property type="entry name" value="CLECT"/>
    <property type="match status" value="1"/>
</dbReference>
<dbReference type="InterPro" id="IPR001304">
    <property type="entry name" value="C-type_lectin-like"/>
</dbReference>
<sequence>MLLRLLFISVLGSAHSTVPGRTRAHTEPQTNSWWMIELDGVYNVSYIIYNKQQGYFNMDIAQIFIGNSTNTSSSDSRRCKTIKVFQRETNYFKCDEAVLGRYVHVSFPQQNLVGSLVATIYGERQDSPFVLVKQNMTWENALYYCRDNDMDLASITDKYIQVWAKLEAEKADTEFVWLGLHYTCTLEFWFWVNGHDLKFDKWAQGEKTEDCGMSAVMDKNGTWFRGRDNDTFNFICTK</sequence>
<dbReference type="PANTHER" id="PTHR45784:SF3">
    <property type="entry name" value="C-TYPE LECTIN DOMAIN FAMILY 4 MEMBER K-LIKE-RELATED"/>
    <property type="match status" value="1"/>
</dbReference>
<accession>A0AAV1N516</accession>
<name>A0AAV1N516_SCOSC</name>
<dbReference type="InterPro" id="IPR008979">
    <property type="entry name" value="Galactose-bd-like_sf"/>
</dbReference>
<feature type="domain" description="C-type lectin" evidence="2">
    <location>
        <begin position="129"/>
        <end position="237"/>
    </location>
</feature>
<dbReference type="AlphaFoldDB" id="A0AAV1N516"/>
<feature type="signal peptide" evidence="1">
    <location>
        <begin position="1"/>
        <end position="16"/>
    </location>
</feature>
<feature type="chain" id="PRO_5044021705" evidence="1">
    <location>
        <begin position="17"/>
        <end position="238"/>
    </location>
</feature>
<dbReference type="SUPFAM" id="SSF49785">
    <property type="entry name" value="Galactose-binding domain-like"/>
    <property type="match status" value="1"/>
</dbReference>
<evidence type="ECO:0000256" key="1">
    <source>
        <dbReference type="SAM" id="SignalP"/>
    </source>
</evidence>
<dbReference type="Pfam" id="PF22633">
    <property type="entry name" value="F5_F8_type_C_2"/>
    <property type="match status" value="1"/>
</dbReference>
<comment type="caution">
    <text evidence="3">The sequence shown here is derived from an EMBL/GenBank/DDBJ whole genome shotgun (WGS) entry which is preliminary data.</text>
</comment>
<dbReference type="Gene3D" id="2.60.120.260">
    <property type="entry name" value="Galactose-binding domain-like"/>
    <property type="match status" value="1"/>
</dbReference>
<keyword evidence="4" id="KW-1185">Reference proteome</keyword>
<proteinExistence type="predicted"/>
<dbReference type="Gene3D" id="3.10.100.10">
    <property type="entry name" value="Mannose-Binding Protein A, subunit A"/>
    <property type="match status" value="1"/>
</dbReference>
<protein>
    <submittedName>
        <fullName evidence="3">Snaclec convulxin subunit beta-like</fullName>
    </submittedName>
</protein>
<dbReference type="InterPro" id="IPR016186">
    <property type="entry name" value="C-type_lectin-like/link_sf"/>
</dbReference>